<evidence type="ECO:0000313" key="3">
    <source>
        <dbReference type="Proteomes" id="UP000245055"/>
    </source>
</evidence>
<reference evidence="1 3" key="1">
    <citation type="submission" date="2018-05" db="EMBL/GenBank/DDBJ databases">
        <title>Genomic diversity of pathogens causing Blackleg of Potato in Pakistan.</title>
        <authorList>
            <person name="Sarfraz S."/>
            <person name="Riaz K."/>
            <person name="Oulghazi S."/>
            <person name="Cigna J."/>
            <person name="Sahi S.T."/>
            <person name="Khan S.H."/>
            <person name="Hameed A."/>
            <person name="Faure D."/>
        </authorList>
    </citation>
    <scope>NUCLEOTIDE SEQUENCE [LARGE SCALE GENOMIC DNA]</scope>
    <source>
        <strain evidence="1 3">SS70</strain>
    </source>
</reference>
<name>A0AAX1CC18_9GAMM</name>
<accession>A0AAX1CC18</accession>
<keyword evidence="4" id="KW-1185">Reference proteome</keyword>
<sequence length="75" mass="8580">MRSRSSWRCFPWFSPTRTSESDIVFYTNKSHKTTAYYCLSGFSLSALRAFAVPPVLVAGKNVIIHQKVEEGERHV</sequence>
<evidence type="ECO:0000313" key="1">
    <source>
        <dbReference type="EMBL" id="PWD75626.1"/>
    </source>
</evidence>
<dbReference type="EMBL" id="QESZ01000001">
    <property type="protein sequence ID" value="PWD75626.1"/>
    <property type="molecule type" value="Genomic_DNA"/>
</dbReference>
<dbReference type="Proteomes" id="UP000245055">
    <property type="component" value="Unassembled WGS sequence"/>
</dbReference>
<comment type="caution">
    <text evidence="1">The sequence shown here is derived from an EMBL/GenBank/DDBJ whole genome shotgun (WGS) entry which is preliminary data.</text>
</comment>
<proteinExistence type="predicted"/>
<gene>
    <name evidence="2" type="ORF">D5077_00455</name>
    <name evidence="1" type="ORF">DF213_00465</name>
</gene>
<protein>
    <submittedName>
        <fullName evidence="1">Uncharacterized protein</fullName>
    </submittedName>
</protein>
<evidence type="ECO:0000313" key="2">
    <source>
        <dbReference type="EMBL" id="RJL76511.1"/>
    </source>
</evidence>
<reference evidence="2 4" key="2">
    <citation type="submission" date="2018-09" db="EMBL/GenBank/DDBJ databases">
        <title>Phylogenetic diversity of Pectobacterium and Dickeya strains causing blackleg disease of potato in Morocco.</title>
        <authorList>
            <person name="Oulghazi S."/>
            <person name="Moumni M."/>
            <person name="Faure D."/>
        </authorList>
    </citation>
    <scope>NUCLEOTIDE SEQUENCE [LARGE SCALE GENOMIC DNA]</scope>
    <source>
        <strain evidence="2 4">S4.16.03.LID</strain>
    </source>
</reference>
<evidence type="ECO:0000313" key="4">
    <source>
        <dbReference type="Proteomes" id="UP000266633"/>
    </source>
</evidence>
<dbReference type="Proteomes" id="UP000266633">
    <property type="component" value="Unassembled WGS sequence"/>
</dbReference>
<organism evidence="1 3">
    <name type="scientific">Dickeya dianthicola</name>
    <dbReference type="NCBI Taxonomy" id="204039"/>
    <lineage>
        <taxon>Bacteria</taxon>
        <taxon>Pseudomonadati</taxon>
        <taxon>Pseudomonadota</taxon>
        <taxon>Gammaproteobacteria</taxon>
        <taxon>Enterobacterales</taxon>
        <taxon>Pectobacteriaceae</taxon>
        <taxon>Dickeya</taxon>
    </lineage>
</organism>
<dbReference type="EMBL" id="QZDO01000001">
    <property type="protein sequence ID" value="RJL76511.1"/>
    <property type="molecule type" value="Genomic_DNA"/>
</dbReference>
<dbReference type="AlphaFoldDB" id="A0AAX1CC18"/>